<dbReference type="PROSITE" id="PS51935">
    <property type="entry name" value="NLPC_P60"/>
    <property type="match status" value="1"/>
</dbReference>
<evidence type="ECO:0000259" key="6">
    <source>
        <dbReference type="PROSITE" id="PS51935"/>
    </source>
</evidence>
<dbReference type="Proteomes" id="UP001139534">
    <property type="component" value="Unassembled WGS sequence"/>
</dbReference>
<feature type="domain" description="NlpC/P60" evidence="6">
    <location>
        <begin position="29"/>
        <end position="151"/>
    </location>
</feature>
<dbReference type="PANTHER" id="PTHR47053">
    <property type="entry name" value="MUREIN DD-ENDOPEPTIDASE MEPH-RELATED"/>
    <property type="match status" value="1"/>
</dbReference>
<dbReference type="GO" id="GO:0006508">
    <property type="term" value="P:proteolysis"/>
    <property type="evidence" value="ECO:0007669"/>
    <property type="project" value="UniProtKB-KW"/>
</dbReference>
<feature type="chain" id="PRO_5040891401" evidence="5">
    <location>
        <begin position="26"/>
        <end position="163"/>
    </location>
</feature>
<protein>
    <submittedName>
        <fullName evidence="7">C40 family peptidase</fullName>
    </submittedName>
</protein>
<feature type="signal peptide" evidence="5">
    <location>
        <begin position="1"/>
        <end position="25"/>
    </location>
</feature>
<sequence>MRKTVTAAVTSLALLFTLGAGSVFADAETAEPTPLAGIVDSVYGTPYKFGGTTTSGFDCSGFTRYVFSQMGIKLARVSAAQYKQGTPVPKSGLQAGDLVFFKTTGAGKVSHVGVYVGEGEFAHASSSKGIRIDKLSNSYYQNRYVGAKRVLSKYGYSVYAAES</sequence>
<keyword evidence="3" id="KW-0378">Hydrolase</keyword>
<keyword evidence="2" id="KW-0645">Protease</keyword>
<dbReference type="InterPro" id="IPR051202">
    <property type="entry name" value="Peptidase_C40"/>
</dbReference>
<dbReference type="SUPFAM" id="SSF54001">
    <property type="entry name" value="Cysteine proteinases"/>
    <property type="match status" value="1"/>
</dbReference>
<evidence type="ECO:0000256" key="4">
    <source>
        <dbReference type="ARBA" id="ARBA00022807"/>
    </source>
</evidence>
<dbReference type="PANTHER" id="PTHR47053:SF1">
    <property type="entry name" value="MUREIN DD-ENDOPEPTIDASE MEPH-RELATED"/>
    <property type="match status" value="1"/>
</dbReference>
<comment type="caution">
    <text evidence="7">The sequence shown here is derived from an EMBL/GenBank/DDBJ whole genome shotgun (WGS) entry which is preliminary data.</text>
</comment>
<dbReference type="Gene3D" id="3.90.1720.10">
    <property type="entry name" value="endopeptidase domain like (from Nostoc punctiforme)"/>
    <property type="match status" value="1"/>
</dbReference>
<accession>A0A9X2BU59</accession>
<dbReference type="AlphaFoldDB" id="A0A9X2BU59"/>
<dbReference type="EMBL" id="JALPRK010000041">
    <property type="protein sequence ID" value="MCK8490160.1"/>
    <property type="molecule type" value="Genomic_DNA"/>
</dbReference>
<name>A0A9X2BU59_9BACL</name>
<keyword evidence="5" id="KW-0732">Signal</keyword>
<reference evidence="7" key="1">
    <citation type="submission" date="2022-04" db="EMBL/GenBank/DDBJ databases">
        <authorList>
            <person name="Seo M.-J."/>
        </authorList>
    </citation>
    <scope>NUCLEOTIDE SEQUENCE</scope>
    <source>
        <strain evidence="7">MBLB2552</strain>
    </source>
</reference>
<evidence type="ECO:0000256" key="1">
    <source>
        <dbReference type="ARBA" id="ARBA00007074"/>
    </source>
</evidence>
<evidence type="ECO:0000313" key="8">
    <source>
        <dbReference type="Proteomes" id="UP001139534"/>
    </source>
</evidence>
<dbReference type="InterPro" id="IPR000064">
    <property type="entry name" value="NLP_P60_dom"/>
</dbReference>
<evidence type="ECO:0000313" key="7">
    <source>
        <dbReference type="EMBL" id="MCK8490160.1"/>
    </source>
</evidence>
<keyword evidence="4" id="KW-0788">Thiol protease</keyword>
<proteinExistence type="inferred from homology"/>
<dbReference type="Pfam" id="PF00877">
    <property type="entry name" value="NLPC_P60"/>
    <property type="match status" value="1"/>
</dbReference>
<dbReference type="InterPro" id="IPR038765">
    <property type="entry name" value="Papain-like_cys_pep_sf"/>
</dbReference>
<gene>
    <name evidence="7" type="ORF">M0651_23645</name>
</gene>
<organism evidence="7 8">
    <name type="scientific">Paenibacillus mellifer</name>
    <dbReference type="NCBI Taxonomy" id="2937794"/>
    <lineage>
        <taxon>Bacteria</taxon>
        <taxon>Bacillati</taxon>
        <taxon>Bacillota</taxon>
        <taxon>Bacilli</taxon>
        <taxon>Bacillales</taxon>
        <taxon>Paenibacillaceae</taxon>
        <taxon>Paenibacillus</taxon>
    </lineage>
</organism>
<keyword evidence="8" id="KW-1185">Reference proteome</keyword>
<comment type="similarity">
    <text evidence="1">Belongs to the peptidase C40 family.</text>
</comment>
<evidence type="ECO:0000256" key="2">
    <source>
        <dbReference type="ARBA" id="ARBA00022670"/>
    </source>
</evidence>
<evidence type="ECO:0000256" key="3">
    <source>
        <dbReference type="ARBA" id="ARBA00022801"/>
    </source>
</evidence>
<dbReference type="RefSeq" id="WP_248554121.1">
    <property type="nucleotide sequence ID" value="NZ_JALPRK010000041.1"/>
</dbReference>
<dbReference type="GO" id="GO:0008234">
    <property type="term" value="F:cysteine-type peptidase activity"/>
    <property type="evidence" value="ECO:0007669"/>
    <property type="project" value="UniProtKB-KW"/>
</dbReference>
<evidence type="ECO:0000256" key="5">
    <source>
        <dbReference type="SAM" id="SignalP"/>
    </source>
</evidence>